<evidence type="ECO:0000256" key="1">
    <source>
        <dbReference type="SAM" id="MobiDB-lite"/>
    </source>
</evidence>
<gene>
    <name evidence="2" type="ORF">CO174_02665</name>
</gene>
<dbReference type="EMBL" id="PFWU01000030">
    <property type="protein sequence ID" value="PJA45582.1"/>
    <property type="molecule type" value="Genomic_DNA"/>
</dbReference>
<sequence length="406" mass="44878">MGKDRMSRQVFNSTRQRATAGGTQSVTAQAERTYRTKKEINPLVDPKGLSHLGPVRPSRPRFDWIEELGLWQLTIGMPITEETLLDTTGSMQNNVQIAFDRLPLSYDMYTEGESPVLSSYDVQIANATFGDVDDIHDCGYSDIQPIQPLLRSQFEMAGKIAEQLTMMIPSKNGCGNGKEDPQFGIFAAAFLGNARLNAYGLRGYHFTVSDEPVVERIDASWLTRLFGDDVFNAVTGNGHQMTASSVPDLATTVQHLQGHKHAFFLHVTGWSDYRHGLTSEDVARQWSRLYGPSHYIALPDGCNSLHLVKAVIIGLTEGVLSLSTAEDWLVSHGANRRLAAQIVKAVSHIPIGAQMEAENFGKLPPAGSYFRNKEDLWPISDEELAEIQGQTGADEDEEEGEVAWQL</sequence>
<feature type="compositionally biased region" description="Polar residues" evidence="1">
    <location>
        <begin position="9"/>
        <end position="30"/>
    </location>
</feature>
<comment type="caution">
    <text evidence="2">The sequence shown here is derived from an EMBL/GenBank/DDBJ whole genome shotgun (WGS) entry which is preliminary data.</text>
</comment>
<dbReference type="Proteomes" id="UP000229385">
    <property type="component" value="Unassembled WGS sequence"/>
</dbReference>
<evidence type="ECO:0000313" key="3">
    <source>
        <dbReference type="Proteomes" id="UP000229385"/>
    </source>
</evidence>
<name>A0A2M7XCP1_9BACT</name>
<evidence type="ECO:0000313" key="2">
    <source>
        <dbReference type="EMBL" id="PJA45582.1"/>
    </source>
</evidence>
<dbReference type="AlphaFoldDB" id="A0A2M7XCP1"/>
<protein>
    <submittedName>
        <fullName evidence="2">Uncharacterized protein</fullName>
    </submittedName>
</protein>
<proteinExistence type="predicted"/>
<accession>A0A2M7XCP1</accession>
<feature type="region of interest" description="Disordered" evidence="1">
    <location>
        <begin position="1"/>
        <end position="34"/>
    </location>
</feature>
<organism evidence="2 3">
    <name type="scientific">Candidatus Uhrbacteria bacterium CG_4_9_14_3_um_filter_50_9</name>
    <dbReference type="NCBI Taxonomy" id="1975035"/>
    <lineage>
        <taxon>Bacteria</taxon>
        <taxon>Candidatus Uhriibacteriota</taxon>
    </lineage>
</organism>
<reference evidence="3" key="1">
    <citation type="submission" date="2017-09" db="EMBL/GenBank/DDBJ databases">
        <title>Depth-based differentiation of microbial function through sediment-hosted aquifers and enrichment of novel symbionts in the deep terrestrial subsurface.</title>
        <authorList>
            <person name="Probst A.J."/>
            <person name="Ladd B."/>
            <person name="Jarett J.K."/>
            <person name="Geller-Mcgrath D.E."/>
            <person name="Sieber C.M.K."/>
            <person name="Emerson J.B."/>
            <person name="Anantharaman K."/>
            <person name="Thomas B.C."/>
            <person name="Malmstrom R."/>
            <person name="Stieglmeier M."/>
            <person name="Klingl A."/>
            <person name="Woyke T."/>
            <person name="Ryan C.M."/>
            <person name="Banfield J.F."/>
        </authorList>
    </citation>
    <scope>NUCLEOTIDE SEQUENCE [LARGE SCALE GENOMIC DNA]</scope>
</reference>